<dbReference type="GO" id="GO:0003723">
    <property type="term" value="F:RNA binding"/>
    <property type="evidence" value="ECO:0007669"/>
    <property type="project" value="InterPro"/>
</dbReference>
<keyword evidence="4" id="KW-0540">Nuclease</keyword>
<dbReference type="KEGG" id="cal:CAALFM_C403100WA"/>
<keyword evidence="5" id="KW-1015">Disulfide bond</keyword>
<keyword evidence="4" id="KW-0378">Hydrolase</keyword>
<dbReference type="FunFam" id="3.90.730.10:FF:000018">
    <property type="entry name" value="T2 family ribonuclease, putative"/>
    <property type="match status" value="1"/>
</dbReference>
<proteinExistence type="inferred from homology"/>
<protein>
    <recommendedName>
        <fullName evidence="3">ribonuclease T2</fullName>
        <ecNumber evidence="3">4.6.1.19</ecNumber>
    </recommendedName>
</protein>
<dbReference type="InterPro" id="IPR036430">
    <property type="entry name" value="RNase_T2-like_sf"/>
</dbReference>
<dbReference type="CDD" id="cd01061">
    <property type="entry name" value="RNase_T2_euk"/>
    <property type="match status" value="1"/>
</dbReference>
<dbReference type="GeneID" id="3637925"/>
<dbReference type="VEuPathDB" id="FungiDB:C4_03100W_A"/>
<dbReference type="InterPro" id="IPR033130">
    <property type="entry name" value="RNase_T2_His_AS_2"/>
</dbReference>
<dbReference type="SMR" id="A0A1D8PLR0"/>
<organism evidence="11 12">
    <name type="scientific">Candida albicans (strain SC5314 / ATCC MYA-2876)</name>
    <name type="common">Yeast</name>
    <dbReference type="NCBI Taxonomy" id="237561"/>
    <lineage>
        <taxon>Eukaryota</taxon>
        <taxon>Fungi</taxon>
        <taxon>Dikarya</taxon>
        <taxon>Ascomycota</taxon>
        <taxon>Saccharomycotina</taxon>
        <taxon>Pichiomycetes</taxon>
        <taxon>Debaryomycetaceae</taxon>
        <taxon>Candida/Lodderomyces clade</taxon>
        <taxon>Candida</taxon>
    </lineage>
</organism>
<dbReference type="EC" id="4.6.1.19" evidence="3"/>
<dbReference type="AlphaFoldDB" id="A0A1D8PLR0"/>
<dbReference type="InterPro" id="IPR001568">
    <property type="entry name" value="RNase_T2-like"/>
</dbReference>
<evidence type="ECO:0000256" key="6">
    <source>
        <dbReference type="ARBA" id="ARBA00025494"/>
    </source>
</evidence>
<name>A0A1D8PLR0_CANAL</name>
<keyword evidence="9" id="KW-0732">Signal</keyword>
<comment type="similarity">
    <text evidence="2 8">Belongs to the RNase T2 family.</text>
</comment>
<dbReference type="GO" id="GO:0005576">
    <property type="term" value="C:extracellular region"/>
    <property type="evidence" value="ECO:0000318"/>
    <property type="project" value="GO_Central"/>
</dbReference>
<reference evidence="11 12" key="3">
    <citation type="journal article" date="2013" name="Genome Biol.">
        <title>Assembly of a phased diploid Candida albicans genome facilitates allele-specific measurements and provides a simple model for repeat and indel structure.</title>
        <authorList>
            <person name="Muzzey D."/>
            <person name="Schwartz K."/>
            <person name="Weissman J.S."/>
            <person name="Sherlock G."/>
        </authorList>
    </citation>
    <scope>NUCLEOTIDE SEQUENCE [LARGE SCALE GENOMIC DNA]</scope>
    <source>
        <strain evidence="12">SC5314 / ATCC MYA-2876</strain>
    </source>
</reference>
<dbReference type="SUPFAM" id="SSF55895">
    <property type="entry name" value="Ribonuclease Rh-like"/>
    <property type="match status" value="1"/>
</dbReference>
<feature type="active site" evidence="7">
    <location>
        <position position="201"/>
    </location>
</feature>
<comment type="subcellular location">
    <subcellularLocation>
        <location evidence="1">Vacuole lumen</location>
    </subcellularLocation>
</comment>
<evidence type="ECO:0000256" key="8">
    <source>
        <dbReference type="RuleBase" id="RU004328"/>
    </source>
</evidence>
<evidence type="ECO:0000256" key="2">
    <source>
        <dbReference type="ARBA" id="ARBA00007469"/>
    </source>
</evidence>
<dbReference type="InterPro" id="IPR033697">
    <property type="entry name" value="Ribonuclease_T2_eukaryotic"/>
</dbReference>
<feature type="active site" evidence="7">
    <location>
        <position position="205"/>
    </location>
</feature>
<evidence type="ECO:0000313" key="10">
    <source>
        <dbReference type="CGD" id="CAL0000180106"/>
    </source>
</evidence>
<dbReference type="OrthoDB" id="435754at2759"/>
<gene>
    <name evidence="10 11" type="primary">RBT7</name>
    <name evidence="11" type="ordered locus">CAALFM_C403100WA</name>
    <name evidence="10" type="ordered locus">orf19.10196</name>
</gene>
<evidence type="ECO:0000256" key="9">
    <source>
        <dbReference type="SAM" id="SignalP"/>
    </source>
</evidence>
<accession>A0A1D8PLR0</accession>
<evidence type="ECO:0000256" key="4">
    <source>
        <dbReference type="ARBA" id="ARBA00022759"/>
    </source>
</evidence>
<keyword evidence="12" id="KW-1185">Reference proteome</keyword>
<evidence type="ECO:0000256" key="5">
    <source>
        <dbReference type="ARBA" id="ARBA00023157"/>
    </source>
</evidence>
<evidence type="ECO:0000313" key="12">
    <source>
        <dbReference type="Proteomes" id="UP000000559"/>
    </source>
</evidence>
<dbReference type="Pfam" id="PF00445">
    <property type="entry name" value="Ribonuclease_T2"/>
    <property type="match status" value="1"/>
</dbReference>
<reference evidence="11 12" key="1">
    <citation type="journal article" date="2004" name="Proc. Natl. Acad. Sci. U.S.A.">
        <title>The diploid genome sequence of Candida albicans.</title>
        <authorList>
            <person name="Jones T."/>
            <person name="Federspiel N.A."/>
            <person name="Chibana H."/>
            <person name="Dungan J."/>
            <person name="Kalman S."/>
            <person name="Magee B.B."/>
            <person name="Newport G."/>
            <person name="Thorstenson Y.R."/>
            <person name="Agabian N."/>
            <person name="Magee P.T."/>
            <person name="Davis R.W."/>
            <person name="Scherer S."/>
        </authorList>
    </citation>
    <scope>NUCLEOTIDE SEQUENCE [LARGE SCALE GENOMIC DNA]</scope>
    <source>
        <strain evidence="12">SC5314 / ATCC MYA-2876</strain>
    </source>
</reference>
<evidence type="ECO:0000256" key="3">
    <source>
        <dbReference type="ARBA" id="ARBA00012571"/>
    </source>
</evidence>
<evidence type="ECO:0000256" key="7">
    <source>
        <dbReference type="PIRSR" id="PIRSR633697-1"/>
    </source>
</evidence>
<dbReference type="InParanoid" id="A0A1D8PLR0"/>
<dbReference type="GO" id="GO:0004521">
    <property type="term" value="F:RNA endonuclease activity"/>
    <property type="evidence" value="ECO:0000318"/>
    <property type="project" value="GO_Central"/>
</dbReference>
<comment type="function">
    <text evidence="6">Rnase which modulates cell survival under stress conditions. Released from the vacuole to the cytoplasm during stress to promote tRNA and rRNA cleavage and to activate separately a downstream pathway that promotes cell death. Involved in cell size, vacuolar morphology and growth at high temperatures and high salt concentration.</text>
</comment>
<dbReference type="CGD" id="CAL0000180106">
    <property type="gene designation" value="RBT7"/>
</dbReference>
<evidence type="ECO:0000313" key="11">
    <source>
        <dbReference type="EMBL" id="AOW29073.1"/>
    </source>
</evidence>
<reference evidence="11 12" key="2">
    <citation type="journal article" date="2007" name="Genome Biol.">
        <title>Assembly of the Candida albicans genome into sixteen supercontigs aligned on the eight chromosomes.</title>
        <authorList>
            <person name="van het Hoog M."/>
            <person name="Rast T.J."/>
            <person name="Martchenko M."/>
            <person name="Grindle S."/>
            <person name="Dignard D."/>
            <person name="Hogues H."/>
            <person name="Cuomo C."/>
            <person name="Berriman M."/>
            <person name="Scherer S."/>
            <person name="Magee B.B."/>
            <person name="Whiteway M."/>
            <person name="Chibana H."/>
            <person name="Nantel A."/>
            <person name="Magee P.T."/>
        </authorList>
    </citation>
    <scope>GENOME REANNOTATION</scope>
    <source>
        <strain evidence="12">SC5314 / ATCC MYA-2876</strain>
    </source>
</reference>
<dbReference type="PANTHER" id="PTHR11240">
    <property type="entry name" value="RIBONUCLEASE T2"/>
    <property type="match status" value="1"/>
</dbReference>
<sequence length="325" mass="36858">MLSQSFLIALAVIPVTLASPYYNPYFGKYFHGQRTSGDSSSSGNFYPVKDCSAFIDQNPETSWSCHNKSPVSSANSCCFEENGIILSTQFWDYNTTLLEIAVNGSTSDIVEAELKSKLDTVYNDLSRTFTIHGTWDDFCNGSYPQYCNKSLEVSDEKDNLTHILVDQFKEVELYNIMSKYWIDTIASNVDSSASTALWEHEYNKHGTCMTTLSPSCFTSQSYTRFENVVNFYKKTVEIWSQLDTFEFLAAAGIYPTVSRKYKLSQVQEALQKAHGAEVYVGCLNNSISEIWYFYNLQGSILTGTYKPIDTTTNTKCKDEVWYIPK</sequence>
<dbReference type="RefSeq" id="XP_720434.1">
    <property type="nucleotide sequence ID" value="XM_715341.1"/>
</dbReference>
<dbReference type="Gene3D" id="3.90.730.10">
    <property type="entry name" value="Ribonuclease T2-like"/>
    <property type="match status" value="1"/>
</dbReference>
<feature type="chain" id="PRO_5009111155" description="ribonuclease T2" evidence="9">
    <location>
        <begin position="19"/>
        <end position="325"/>
    </location>
</feature>
<feature type="signal peptide" evidence="9">
    <location>
        <begin position="1"/>
        <end position="18"/>
    </location>
</feature>
<evidence type="ECO:0000256" key="1">
    <source>
        <dbReference type="ARBA" id="ARBA00004410"/>
    </source>
</evidence>
<dbReference type="STRING" id="237561.A0A1D8PLR0"/>
<dbReference type="GO" id="GO:0006401">
    <property type="term" value="P:RNA catabolic process"/>
    <property type="evidence" value="ECO:0000318"/>
    <property type="project" value="GO_Central"/>
</dbReference>
<dbReference type="GO" id="GO:0005775">
    <property type="term" value="C:vacuolar lumen"/>
    <property type="evidence" value="ECO:0007669"/>
    <property type="project" value="UniProtKB-SubCell"/>
</dbReference>
<dbReference type="GO" id="GO:0033897">
    <property type="term" value="F:ribonuclease T2 activity"/>
    <property type="evidence" value="ECO:0007669"/>
    <property type="project" value="UniProtKB-EC"/>
</dbReference>
<keyword evidence="4" id="KW-0255">Endonuclease</keyword>
<dbReference type="EMBL" id="CP017626">
    <property type="protein sequence ID" value="AOW29073.1"/>
    <property type="molecule type" value="Genomic_DNA"/>
</dbReference>
<dbReference type="PROSITE" id="PS00531">
    <property type="entry name" value="RNASE_T2_2"/>
    <property type="match status" value="1"/>
</dbReference>
<feature type="active site" evidence="7">
    <location>
        <position position="132"/>
    </location>
</feature>
<dbReference type="PANTHER" id="PTHR11240:SF22">
    <property type="entry name" value="RIBONUCLEASE T2"/>
    <property type="match status" value="1"/>
</dbReference>
<dbReference type="Proteomes" id="UP000000559">
    <property type="component" value="Chromosome 4"/>
</dbReference>
<dbReference type="eggNOG" id="KOG1642">
    <property type="taxonomic scope" value="Eukaryota"/>
</dbReference>